<feature type="compositionally biased region" description="Basic and acidic residues" evidence="9">
    <location>
        <begin position="816"/>
        <end position="827"/>
    </location>
</feature>
<dbReference type="VEuPathDB" id="VectorBase:AALB20_032070"/>
<dbReference type="FunFam" id="3.40.190.10:FF:000005">
    <property type="entry name" value="Porphobilinogen deaminase"/>
    <property type="match status" value="1"/>
</dbReference>
<dbReference type="InterPro" id="IPR022417">
    <property type="entry name" value="Porphobilin_deaminase_N"/>
</dbReference>
<keyword evidence="6" id="KW-0808">Transferase</keyword>
<dbReference type="AlphaFoldDB" id="A0A182FTL6"/>
<dbReference type="FunFam" id="3.40.190.10:FF:000004">
    <property type="entry name" value="Porphobilinogen deaminase"/>
    <property type="match status" value="1"/>
</dbReference>
<dbReference type="PROSITE" id="PS00533">
    <property type="entry name" value="PORPHOBILINOGEN_DEAM"/>
    <property type="match status" value="1"/>
</dbReference>
<dbReference type="PANTHER" id="PTHR11557:SF0">
    <property type="entry name" value="PORPHOBILINOGEN DEAMINASE"/>
    <property type="match status" value="1"/>
</dbReference>
<dbReference type="VEuPathDB" id="VectorBase:AALB017683"/>
<dbReference type="EC" id="2.5.1.61" evidence="5"/>
<dbReference type="SMART" id="SM00584">
    <property type="entry name" value="TLDc"/>
    <property type="match status" value="1"/>
</dbReference>
<evidence type="ECO:0000256" key="7">
    <source>
        <dbReference type="ARBA" id="ARBA00023244"/>
    </source>
</evidence>
<evidence type="ECO:0000256" key="6">
    <source>
        <dbReference type="ARBA" id="ARBA00022679"/>
    </source>
</evidence>
<comment type="cofactor">
    <cofactor evidence="1">
        <name>dipyrromethane</name>
        <dbReference type="ChEBI" id="CHEBI:60342"/>
    </cofactor>
</comment>
<dbReference type="Gene3D" id="3.40.190.10">
    <property type="entry name" value="Periplasmic binding protein-like II"/>
    <property type="match status" value="2"/>
</dbReference>
<reference evidence="10" key="2">
    <citation type="submission" date="2022-08" db="UniProtKB">
        <authorList>
            <consortium name="EnsemblMetazoa"/>
        </authorList>
    </citation>
    <scope>IDENTIFICATION</scope>
    <source>
        <strain evidence="10">STECLA/ALBI9_A</strain>
    </source>
</reference>
<proteinExistence type="inferred from homology"/>
<keyword evidence="7" id="KW-0627">Porphyrin biosynthesis</keyword>
<feature type="region of interest" description="Disordered" evidence="9">
    <location>
        <begin position="1"/>
        <end position="62"/>
    </location>
</feature>
<accession>A0A182FTL6</accession>
<evidence type="ECO:0000256" key="1">
    <source>
        <dbReference type="ARBA" id="ARBA00001916"/>
    </source>
</evidence>
<dbReference type="GO" id="GO:0006783">
    <property type="term" value="P:heme biosynthetic process"/>
    <property type="evidence" value="ECO:0007669"/>
    <property type="project" value="TreeGrafter"/>
</dbReference>
<dbReference type="GO" id="GO:0004418">
    <property type="term" value="F:hydroxymethylbilane synthase activity"/>
    <property type="evidence" value="ECO:0007669"/>
    <property type="project" value="UniProtKB-EC"/>
</dbReference>
<reference evidence="10 11" key="1">
    <citation type="journal article" date="2017" name="G3 (Bethesda)">
        <title>The Physical Genome Mapping of Anopheles albimanus Corrected Scaffold Misassemblies and Identified Interarm Rearrangements in Genus Anopheles.</title>
        <authorList>
            <person name="Artemov G.N."/>
            <person name="Peery A.N."/>
            <person name="Jiang X."/>
            <person name="Tu Z."/>
            <person name="Stegniy V.N."/>
            <person name="Sharakhova M.V."/>
            <person name="Sharakhov I.V."/>
        </authorList>
    </citation>
    <scope>NUCLEOTIDE SEQUENCE [LARGE SCALE GENOMIC DNA]</scope>
    <source>
        <strain evidence="10 11">ALBI9_A</strain>
    </source>
</reference>
<evidence type="ECO:0000313" key="11">
    <source>
        <dbReference type="Proteomes" id="UP000069272"/>
    </source>
</evidence>
<dbReference type="NCBIfam" id="TIGR00212">
    <property type="entry name" value="hemC"/>
    <property type="match status" value="1"/>
</dbReference>
<evidence type="ECO:0000256" key="3">
    <source>
        <dbReference type="ARBA" id="ARBA00004735"/>
    </source>
</evidence>
<dbReference type="CDD" id="cd13645">
    <property type="entry name" value="PBP2_HuPBGD_like"/>
    <property type="match status" value="1"/>
</dbReference>
<dbReference type="EnsemblMetazoa" id="AALB009898-RA">
    <property type="protein sequence ID" value="AALB009898-PA"/>
    <property type="gene ID" value="AALB009898"/>
</dbReference>
<dbReference type="InterPro" id="IPR036803">
    <property type="entry name" value="Porphobilinogen_deaminase_C_sf"/>
</dbReference>
<comment type="similarity">
    <text evidence="4">Belongs to the HMBS family.</text>
</comment>
<evidence type="ECO:0000256" key="8">
    <source>
        <dbReference type="ARBA" id="ARBA00033064"/>
    </source>
</evidence>
<organism evidence="10 11">
    <name type="scientific">Anopheles albimanus</name>
    <name type="common">New world malaria mosquito</name>
    <dbReference type="NCBI Taxonomy" id="7167"/>
    <lineage>
        <taxon>Eukaryota</taxon>
        <taxon>Metazoa</taxon>
        <taxon>Ecdysozoa</taxon>
        <taxon>Arthropoda</taxon>
        <taxon>Hexapoda</taxon>
        <taxon>Insecta</taxon>
        <taxon>Pterygota</taxon>
        <taxon>Neoptera</taxon>
        <taxon>Endopterygota</taxon>
        <taxon>Diptera</taxon>
        <taxon>Nematocera</taxon>
        <taxon>Culicoidea</taxon>
        <taxon>Culicidae</taxon>
        <taxon>Anophelinae</taxon>
        <taxon>Anopheles</taxon>
    </lineage>
</organism>
<feature type="region of interest" description="Disordered" evidence="9">
    <location>
        <begin position="1066"/>
        <end position="1102"/>
    </location>
</feature>
<name>A0A182FTL6_ANOAL</name>
<dbReference type="PRINTS" id="PR00151">
    <property type="entry name" value="PORPHBDMNASE"/>
</dbReference>
<dbReference type="SUPFAM" id="SSF53850">
    <property type="entry name" value="Periplasmic binding protein-like II"/>
    <property type="match status" value="1"/>
</dbReference>
<keyword evidence="11" id="KW-1185">Reference proteome</keyword>
<comment type="function">
    <text evidence="2">Tetrapolymerization of the monopyrrole PBG into the hydroxymethylbilane pre-uroporphyrinogen in several discrete steps.</text>
</comment>
<feature type="compositionally biased region" description="Basic and acidic residues" evidence="9">
    <location>
        <begin position="1071"/>
        <end position="1097"/>
    </location>
</feature>
<dbReference type="Pfam" id="PF03900">
    <property type="entry name" value="Porphobil_deamC"/>
    <property type="match status" value="1"/>
</dbReference>
<dbReference type="Proteomes" id="UP000069272">
    <property type="component" value="Chromosome 3R"/>
</dbReference>
<dbReference type="Pfam" id="PF01379">
    <property type="entry name" value="Porphobil_deam"/>
    <property type="match status" value="1"/>
</dbReference>
<dbReference type="Pfam" id="PF07534">
    <property type="entry name" value="TLD"/>
    <property type="match status" value="1"/>
</dbReference>
<evidence type="ECO:0000313" key="10">
    <source>
        <dbReference type="EnsemblMetazoa" id="AALB009898-PA"/>
    </source>
</evidence>
<feature type="region of interest" description="Disordered" evidence="9">
    <location>
        <begin position="995"/>
        <end position="1027"/>
    </location>
</feature>
<comment type="pathway">
    <text evidence="3">Porphyrin-containing compound metabolism; protoporphyrin-IX biosynthesis; coproporphyrinogen-III from 5-aminolevulinate: step 2/4.</text>
</comment>
<dbReference type="PANTHER" id="PTHR11557">
    <property type="entry name" value="PORPHOBILINOGEN DEAMINASE"/>
    <property type="match status" value="1"/>
</dbReference>
<feature type="region of interest" description="Disordered" evidence="9">
    <location>
        <begin position="888"/>
        <end position="923"/>
    </location>
</feature>
<feature type="region of interest" description="Disordered" evidence="9">
    <location>
        <begin position="816"/>
        <end position="845"/>
    </location>
</feature>
<evidence type="ECO:0000256" key="5">
    <source>
        <dbReference type="ARBA" id="ARBA00012655"/>
    </source>
</evidence>
<dbReference type="InterPro" id="IPR006571">
    <property type="entry name" value="TLDc_dom"/>
</dbReference>
<dbReference type="InterPro" id="IPR022418">
    <property type="entry name" value="Porphobilinogen_deaminase_C"/>
</dbReference>
<dbReference type="VEuPathDB" id="VectorBase:AALB20_028163"/>
<evidence type="ECO:0000256" key="4">
    <source>
        <dbReference type="ARBA" id="ARBA00005638"/>
    </source>
</evidence>
<dbReference type="GO" id="GO:0005737">
    <property type="term" value="C:cytoplasm"/>
    <property type="evidence" value="ECO:0007669"/>
    <property type="project" value="TreeGrafter"/>
</dbReference>
<dbReference type="InterPro" id="IPR022419">
    <property type="entry name" value="Porphobilin_deaminase_cofac_BS"/>
</dbReference>
<dbReference type="Gene3D" id="3.30.160.40">
    <property type="entry name" value="Porphobilinogen deaminase, C-terminal domain"/>
    <property type="match status" value="1"/>
</dbReference>
<sequence length="1190" mass="131545">MGNNHSSNGKPQGSSGSSSPKSKAAAADQEKQPQNPATSAPGVRGMTRTASGADIQDRSQTQFQPVDKLGRMLAKKCEEVHGVHQGITGDIFARYVFPKYPDLGLKLFRYLRYMSHAKTEHLGLVAFRQQCEKFLGLLDDSVILETHVRMFGDLVSETELIKPENLKSLLRTCYNLAMAHYSDGPQTCRLLNRTLDSVVQSCFFSKESLSPGYICRWLENNVPRLVPPIHKYCVHALSTSHRTIIDSSMASNSDTVVSVSAINAGEASYGLELQTPILEKVNPFGKETVTAGAATGKQLTDEERERLKNQQPLLPLSEAWLLAGSLPPLYSKPQSIPAPVNTNSSNLTSHIFLAKLLSMVPSHWTSLYDSRLDGAGTNRFLHHVLGYRGPNLILFRCEDDLLFCVANPNEWRETHLYTGDEGSCCLQLLPKFQMLEKKPKSLYLNTHIRGYPKGLRAGSDPRKPILIVDEHFERLEYRALQHRILSIEVWGCGNQQQRDVQLDIKKWQVKEAERQRTVKMTAADWMDHPDRYLLELGGRPNYNNSTKYPCCTAMSTTEEDRAKKTIRVGSRKSELALTQTKYVIARLQKLNPDVVYEIHTMTTVGDRVLNKSLPKIGEKSLFTKDLEDALRTGGVDFVVHSLKDLPTALPVGMAIGAVLEREDPRDALVLNERHRGSTLATLPRGSLIGTSSLRRSAQLARYYRHLSVCDIRGNLNTRLAKLDADASKFAGIILAQAGLVRMGWNERIDQVIEPSEILYAVGQGALAVECRSNDEYILGMLANLCHLETQCRILTERSFLRTLGGGCSAPVAVRTELKRQPESDRDSSNNNNNGQRKRSSVEADHGTFQLQVEGAVWSLDGKTEIRTSGECTLNLGAPERKCVIEATPPKKKAKVNEDNGANGGGQLVNDGNGDANSATSKPLLTGCPIDHELLQGKRKSPEIIRDTDVLLPGCSKDGSRLNLSKFIDIHGELFKKCPYSSELTKIATEARKLSTASDGKVDEDEAQRGNTITETTAKKDGEGELCPSTHFPVGQEVMGDCPFVSTEDKVDLLLAGAMAGCPMAAKTKPAKAAETREPETNDGNGDREHDGTTERNKSLLPPTDKCPFLAAKVLDYNENLDRRQLGPEPKLEDNSEQLFCGMHRHTFIERTVFERCEKLGYDLAHDLIAKGALAVMKCAQNEIHSKVGTS</sequence>
<dbReference type="VEuPathDB" id="VectorBase:AALB017684"/>
<evidence type="ECO:0000256" key="2">
    <source>
        <dbReference type="ARBA" id="ARBA00002869"/>
    </source>
</evidence>
<protein>
    <recommendedName>
        <fullName evidence="5">hydroxymethylbilane synthase</fullName>
        <ecNumber evidence="5">2.5.1.61</ecNumber>
    </recommendedName>
    <alternativeName>
        <fullName evidence="8">Hydroxymethylbilane synthase</fullName>
    </alternativeName>
</protein>
<feature type="compositionally biased region" description="Low complexity" evidence="9">
    <location>
        <begin position="1"/>
        <end position="27"/>
    </location>
</feature>
<dbReference type="PROSITE" id="PS51886">
    <property type="entry name" value="TLDC"/>
    <property type="match status" value="1"/>
</dbReference>
<evidence type="ECO:0000256" key="9">
    <source>
        <dbReference type="SAM" id="MobiDB-lite"/>
    </source>
</evidence>
<dbReference type="InterPro" id="IPR000860">
    <property type="entry name" value="HemC"/>
</dbReference>
<dbReference type="SUPFAM" id="SSF54782">
    <property type="entry name" value="Porphobilinogen deaminase (hydroxymethylbilane synthase), C-terminal domain"/>
    <property type="match status" value="1"/>
</dbReference>